<comment type="caution">
    <text evidence="1">The sequence shown here is derived from an EMBL/GenBank/DDBJ whole genome shotgun (WGS) entry which is preliminary data.</text>
</comment>
<accession>A0A350P4J6</accession>
<dbReference type="Proteomes" id="UP000263517">
    <property type="component" value="Unassembled WGS sequence"/>
</dbReference>
<evidence type="ECO:0000313" key="2">
    <source>
        <dbReference type="Proteomes" id="UP000263517"/>
    </source>
</evidence>
<protein>
    <submittedName>
        <fullName evidence="1">Topoisomerase IV</fullName>
    </submittedName>
</protein>
<organism evidence="1 2">
    <name type="scientific">Alteromonas australica</name>
    <dbReference type="NCBI Taxonomy" id="589873"/>
    <lineage>
        <taxon>Bacteria</taxon>
        <taxon>Pseudomonadati</taxon>
        <taxon>Pseudomonadota</taxon>
        <taxon>Gammaproteobacteria</taxon>
        <taxon>Alteromonadales</taxon>
        <taxon>Alteromonadaceae</taxon>
        <taxon>Alteromonas/Salinimonas group</taxon>
        <taxon>Alteromonas</taxon>
    </lineage>
</organism>
<dbReference type="EMBL" id="DNAN01000384">
    <property type="protein sequence ID" value="HAW76213.1"/>
    <property type="molecule type" value="Genomic_DNA"/>
</dbReference>
<reference evidence="1 2" key="1">
    <citation type="journal article" date="2018" name="Nat. Biotechnol.">
        <title>A standardized bacterial taxonomy based on genome phylogeny substantially revises the tree of life.</title>
        <authorList>
            <person name="Parks D.H."/>
            <person name="Chuvochina M."/>
            <person name="Waite D.W."/>
            <person name="Rinke C."/>
            <person name="Skarshewski A."/>
            <person name="Chaumeil P.A."/>
            <person name="Hugenholtz P."/>
        </authorList>
    </citation>
    <scope>NUCLEOTIDE SEQUENCE [LARGE SCALE GENOMIC DNA]</scope>
    <source>
        <strain evidence="1">UBA11978</strain>
    </source>
</reference>
<dbReference type="AlphaFoldDB" id="A0A350P4J6"/>
<feature type="non-terminal residue" evidence="1">
    <location>
        <position position="1"/>
    </location>
</feature>
<proteinExistence type="predicted"/>
<evidence type="ECO:0000313" key="1">
    <source>
        <dbReference type="EMBL" id="HAW76213.1"/>
    </source>
</evidence>
<sequence>RFGKFTPHITYEVEEADNGTQLGLVAALPLTISTGEAVTDATWASIYQTSAGIAAQQELDVSALTVGIRYDVEPGFALKTDVTWYSDDLNDLNDATLLKVGVNYTF</sequence>
<name>A0A350P4J6_9ALTE</name>
<keyword evidence="1" id="KW-0413">Isomerase</keyword>
<gene>
    <name evidence="1" type="ORF">DCW74_10820</name>
</gene>
<dbReference type="GO" id="GO:0016853">
    <property type="term" value="F:isomerase activity"/>
    <property type="evidence" value="ECO:0007669"/>
    <property type="project" value="UniProtKB-KW"/>
</dbReference>